<protein>
    <submittedName>
        <fullName evidence="2">DUF1858 domain-containing protein</fullName>
    </submittedName>
</protein>
<dbReference type="Proteomes" id="UP000886891">
    <property type="component" value="Unassembled WGS sequence"/>
</dbReference>
<dbReference type="InterPro" id="IPR015077">
    <property type="entry name" value="DUF1858"/>
</dbReference>
<comment type="caution">
    <text evidence="2">The sequence shown here is derived from an EMBL/GenBank/DDBJ whole genome shotgun (WGS) entry which is preliminary data.</text>
</comment>
<dbReference type="InterPro" id="IPR023883">
    <property type="entry name" value="CHP03980_redox-disulphide"/>
</dbReference>
<sequence>MKKITGDMLIAELLNYGDTEKIANVLFSFGMHCLGCALAHGETIAQAAEAHGADLDEMIAKLNEACGL</sequence>
<dbReference type="Pfam" id="PF08984">
    <property type="entry name" value="DUF1858"/>
    <property type="match status" value="1"/>
</dbReference>
<name>A0A9D1NBF5_9FIRM</name>
<gene>
    <name evidence="2" type="ORF">IAB14_01690</name>
</gene>
<dbReference type="Gene3D" id="1.10.3910.10">
    <property type="entry name" value="SP0561-like"/>
    <property type="match status" value="1"/>
</dbReference>
<dbReference type="PANTHER" id="PTHR39341:SF1">
    <property type="entry name" value="DUF1858 DOMAIN-CONTAINING PROTEIN"/>
    <property type="match status" value="1"/>
</dbReference>
<dbReference type="InterPro" id="IPR038062">
    <property type="entry name" value="ScdA-like_N_sf"/>
</dbReference>
<evidence type="ECO:0000313" key="2">
    <source>
        <dbReference type="EMBL" id="HIU99810.1"/>
    </source>
</evidence>
<reference evidence="2" key="1">
    <citation type="submission" date="2020-10" db="EMBL/GenBank/DDBJ databases">
        <authorList>
            <person name="Gilroy R."/>
        </authorList>
    </citation>
    <scope>NUCLEOTIDE SEQUENCE</scope>
    <source>
        <strain evidence="2">23406</strain>
    </source>
</reference>
<evidence type="ECO:0000313" key="3">
    <source>
        <dbReference type="Proteomes" id="UP000886891"/>
    </source>
</evidence>
<dbReference type="SUPFAM" id="SSF140683">
    <property type="entry name" value="SP0561-like"/>
    <property type="match status" value="1"/>
</dbReference>
<evidence type="ECO:0000259" key="1">
    <source>
        <dbReference type="Pfam" id="PF08984"/>
    </source>
</evidence>
<organism evidence="2 3">
    <name type="scientific">Candidatus Stercoripulliclostridium merdipullorum</name>
    <dbReference type="NCBI Taxonomy" id="2840952"/>
    <lineage>
        <taxon>Bacteria</taxon>
        <taxon>Bacillati</taxon>
        <taxon>Bacillota</taxon>
        <taxon>Clostridia</taxon>
        <taxon>Eubacteriales</taxon>
        <taxon>Candidatus Stercoripulliclostridium</taxon>
    </lineage>
</organism>
<dbReference type="AlphaFoldDB" id="A0A9D1NBF5"/>
<dbReference type="EMBL" id="DVOH01000013">
    <property type="protein sequence ID" value="HIU99810.1"/>
    <property type="molecule type" value="Genomic_DNA"/>
</dbReference>
<accession>A0A9D1NBF5</accession>
<proteinExistence type="predicted"/>
<dbReference type="NCBIfam" id="TIGR03980">
    <property type="entry name" value="prismane_assoc"/>
    <property type="match status" value="1"/>
</dbReference>
<dbReference type="PANTHER" id="PTHR39341">
    <property type="entry name" value="BSL7085 PROTEIN"/>
    <property type="match status" value="1"/>
</dbReference>
<feature type="domain" description="DUF1858" evidence="1">
    <location>
        <begin position="4"/>
        <end position="59"/>
    </location>
</feature>
<reference evidence="2" key="2">
    <citation type="journal article" date="2021" name="PeerJ">
        <title>Extensive microbial diversity within the chicken gut microbiome revealed by metagenomics and culture.</title>
        <authorList>
            <person name="Gilroy R."/>
            <person name="Ravi A."/>
            <person name="Getino M."/>
            <person name="Pursley I."/>
            <person name="Horton D.L."/>
            <person name="Alikhan N.F."/>
            <person name="Baker D."/>
            <person name="Gharbi K."/>
            <person name="Hall N."/>
            <person name="Watson M."/>
            <person name="Adriaenssens E.M."/>
            <person name="Foster-Nyarko E."/>
            <person name="Jarju S."/>
            <person name="Secka A."/>
            <person name="Antonio M."/>
            <person name="Oren A."/>
            <person name="Chaudhuri R.R."/>
            <person name="La Ragione R."/>
            <person name="Hildebrand F."/>
            <person name="Pallen M.J."/>
        </authorList>
    </citation>
    <scope>NUCLEOTIDE SEQUENCE</scope>
    <source>
        <strain evidence="2">23406</strain>
    </source>
</reference>